<dbReference type="InterPro" id="IPR021312">
    <property type="entry name" value="DUF2889"/>
</dbReference>
<proteinExistence type="predicted"/>
<name>A0A3A3FQP0_9BURK</name>
<keyword evidence="2" id="KW-1185">Reference proteome</keyword>
<dbReference type="Proteomes" id="UP000265955">
    <property type="component" value="Unassembled WGS sequence"/>
</dbReference>
<dbReference type="EMBL" id="QYUO01000001">
    <property type="protein sequence ID" value="RJF98532.1"/>
    <property type="molecule type" value="Genomic_DNA"/>
</dbReference>
<dbReference type="Pfam" id="PF11136">
    <property type="entry name" value="DUF2889"/>
    <property type="match status" value="1"/>
</dbReference>
<sequence length="186" mass="20182">MSNHSSVPAPSAPVFAHRRTIDCQSARREDGLWELQATLHDFKGTPFPTATGGKVMPGEALHHMQLTLVFNDALTIQTAQTRLFSGPAPDCHHVDTSYDALIGMTLGPGFSRQAQERFGGIRGCTHMNELLPIATTVAIQTVLAKRMEGGTAVLKAYAPAFVNQCYTWRSDGPAIQSINNATYKDV</sequence>
<organism evidence="1 2">
    <name type="scientific">Noviherbaspirillum saxi</name>
    <dbReference type="NCBI Taxonomy" id="2320863"/>
    <lineage>
        <taxon>Bacteria</taxon>
        <taxon>Pseudomonadati</taxon>
        <taxon>Pseudomonadota</taxon>
        <taxon>Betaproteobacteria</taxon>
        <taxon>Burkholderiales</taxon>
        <taxon>Oxalobacteraceae</taxon>
        <taxon>Noviherbaspirillum</taxon>
    </lineage>
</organism>
<accession>A0A3A3FQP0</accession>
<dbReference type="AlphaFoldDB" id="A0A3A3FQP0"/>
<evidence type="ECO:0000313" key="1">
    <source>
        <dbReference type="EMBL" id="RJF98532.1"/>
    </source>
</evidence>
<comment type="caution">
    <text evidence="1">The sequence shown here is derived from an EMBL/GenBank/DDBJ whole genome shotgun (WGS) entry which is preliminary data.</text>
</comment>
<dbReference type="RefSeq" id="WP_119768483.1">
    <property type="nucleotide sequence ID" value="NZ_QYUO01000001.1"/>
</dbReference>
<reference evidence="2" key="1">
    <citation type="submission" date="2018-09" db="EMBL/GenBank/DDBJ databases">
        <authorList>
            <person name="Zhu H."/>
        </authorList>
    </citation>
    <scope>NUCLEOTIDE SEQUENCE [LARGE SCALE GENOMIC DNA]</scope>
    <source>
        <strain evidence="2">K1R23-30</strain>
    </source>
</reference>
<evidence type="ECO:0000313" key="2">
    <source>
        <dbReference type="Proteomes" id="UP000265955"/>
    </source>
</evidence>
<protein>
    <submittedName>
        <fullName evidence="1">DUF2889 domain-containing protein</fullName>
    </submittedName>
</protein>
<gene>
    <name evidence="1" type="ORF">D3871_08430</name>
</gene>
<dbReference type="OrthoDB" id="6862397at2"/>